<dbReference type="Pfam" id="PF13399">
    <property type="entry name" value="LytR_C"/>
    <property type="match status" value="1"/>
</dbReference>
<evidence type="ECO:0000259" key="3">
    <source>
        <dbReference type="Pfam" id="PF13399"/>
    </source>
</evidence>
<evidence type="ECO:0000256" key="1">
    <source>
        <dbReference type="SAM" id="MobiDB-lite"/>
    </source>
</evidence>
<dbReference type="Gene3D" id="3.30.70.2390">
    <property type="match status" value="1"/>
</dbReference>
<evidence type="ECO:0000313" key="4">
    <source>
        <dbReference type="EMBL" id="QIM19252.1"/>
    </source>
</evidence>
<feature type="compositionally biased region" description="Polar residues" evidence="1">
    <location>
        <begin position="212"/>
        <end position="222"/>
    </location>
</feature>
<organism evidence="4 5">
    <name type="scientific">Leucobacter coleopterorum</name>
    <dbReference type="NCBI Taxonomy" id="2714933"/>
    <lineage>
        <taxon>Bacteria</taxon>
        <taxon>Bacillati</taxon>
        <taxon>Actinomycetota</taxon>
        <taxon>Actinomycetes</taxon>
        <taxon>Micrococcales</taxon>
        <taxon>Microbacteriaceae</taxon>
        <taxon>Leucobacter</taxon>
    </lineage>
</organism>
<feature type="compositionally biased region" description="Basic and acidic residues" evidence="1">
    <location>
        <begin position="19"/>
        <end position="29"/>
    </location>
</feature>
<sequence>MSVAQTPADPQANRRTRTGHPEDRFDRVERSGRVGAHRVAARPRYFWQYLIAALLGFALLTTAGIFALQSIGNVEALPLLGNKGGATGTQKPATAKVDPEATVAILNGTPTENLAGALEKIIPENNWGKVVYAFSADKSDVKISAVFYRDAADQAAAAGLAAKLGGISTYFTEDYGNYGARLIVLIGEDYAGPGLEEAKKITAEEGSPISGEPQSDSETGSTIDPMADWETDPNTGMLINPDTGELVDPNAAPAQ</sequence>
<evidence type="ECO:0000313" key="5">
    <source>
        <dbReference type="Proteomes" id="UP000503441"/>
    </source>
</evidence>
<name>A0ABX6K1W6_9MICO</name>
<keyword evidence="2" id="KW-1133">Transmembrane helix</keyword>
<evidence type="ECO:0000256" key="2">
    <source>
        <dbReference type="SAM" id="Phobius"/>
    </source>
</evidence>
<reference evidence="4 5" key="1">
    <citation type="submission" date="2020-03" db="EMBL/GenBank/DDBJ databases">
        <title>Leucobacter sp. nov., isolated from beetles.</title>
        <authorList>
            <person name="Hyun D.-W."/>
            <person name="Bae J.-W."/>
        </authorList>
    </citation>
    <scope>NUCLEOTIDE SEQUENCE [LARGE SCALE GENOMIC DNA]</scope>
    <source>
        <strain evidence="4 5">HDW9A</strain>
    </source>
</reference>
<keyword evidence="5" id="KW-1185">Reference proteome</keyword>
<feature type="transmembrane region" description="Helical" evidence="2">
    <location>
        <begin position="46"/>
        <end position="68"/>
    </location>
</feature>
<feature type="domain" description="LytR/CpsA/Psr regulator C-terminal" evidence="3">
    <location>
        <begin position="101"/>
        <end position="190"/>
    </location>
</feature>
<keyword evidence="2" id="KW-0472">Membrane</keyword>
<proteinExistence type="predicted"/>
<gene>
    <name evidence="4" type="ORF">G7066_13005</name>
</gene>
<feature type="region of interest" description="Disordered" evidence="1">
    <location>
        <begin position="202"/>
        <end position="255"/>
    </location>
</feature>
<keyword evidence="2" id="KW-0812">Transmembrane</keyword>
<dbReference type="Proteomes" id="UP000503441">
    <property type="component" value="Chromosome"/>
</dbReference>
<dbReference type="InterPro" id="IPR027381">
    <property type="entry name" value="LytR/CpsA/Psr_C"/>
</dbReference>
<dbReference type="EMBL" id="CP049933">
    <property type="protein sequence ID" value="QIM19252.1"/>
    <property type="molecule type" value="Genomic_DNA"/>
</dbReference>
<protein>
    <recommendedName>
        <fullName evidence="3">LytR/CpsA/Psr regulator C-terminal domain-containing protein</fullName>
    </recommendedName>
</protein>
<accession>A0ABX6K1W6</accession>
<feature type="region of interest" description="Disordered" evidence="1">
    <location>
        <begin position="1"/>
        <end position="29"/>
    </location>
</feature>